<keyword evidence="1" id="KW-0805">Transcription regulation</keyword>
<feature type="domain" description="HTH deoR-type" evidence="3">
    <location>
        <begin position="11"/>
        <end position="69"/>
    </location>
</feature>
<organism evidence="4 5">
    <name type="scientific">Pseudoflavonifractor capillosus ATCC 29799</name>
    <dbReference type="NCBI Taxonomy" id="411467"/>
    <lineage>
        <taxon>Bacteria</taxon>
        <taxon>Bacillati</taxon>
        <taxon>Bacillota</taxon>
        <taxon>Clostridia</taxon>
        <taxon>Eubacteriales</taxon>
        <taxon>Oscillospiraceae</taxon>
        <taxon>Pseudoflavonifractor</taxon>
    </lineage>
</organism>
<accession>A6P014</accession>
<dbReference type="Gene3D" id="1.10.10.10">
    <property type="entry name" value="Winged helix-like DNA-binding domain superfamily/Winged helix DNA-binding domain"/>
    <property type="match status" value="1"/>
</dbReference>
<dbReference type="InterPro" id="IPR036390">
    <property type="entry name" value="WH_DNA-bd_sf"/>
</dbReference>
<protein>
    <submittedName>
        <fullName evidence="4">HTH domain protein</fullName>
    </submittedName>
</protein>
<comment type="caution">
    <text evidence="4">The sequence shown here is derived from an EMBL/GenBank/DDBJ whole genome shotgun (WGS) entry which is preliminary data.</text>
</comment>
<keyword evidence="2" id="KW-0804">Transcription</keyword>
<dbReference type="SUPFAM" id="SSF46785">
    <property type="entry name" value="Winged helix' DNA-binding domain"/>
    <property type="match status" value="1"/>
</dbReference>
<dbReference type="RefSeq" id="WP_006574316.1">
    <property type="nucleotide sequence ID" value="NZ_AAXG02000036.1"/>
</dbReference>
<gene>
    <name evidence="4" type="ORF">BACCAP_03819</name>
</gene>
<evidence type="ECO:0000313" key="4">
    <source>
        <dbReference type="EMBL" id="EDM98383.1"/>
    </source>
</evidence>
<sequence>MEVKGGESVRINDRQQQIINLLCQRRSDTVQNLAAELGVCERTIRRDIEELTLTYPLETVRGRYGGGVKMADWYFQDRPKLSPKQTALLKRLAVGLHGEDLDEMNQILARFAS</sequence>
<reference evidence="4 5" key="2">
    <citation type="submission" date="2007-06" db="EMBL/GenBank/DDBJ databases">
        <title>Draft genome sequence of Pseudoflavonifractor capillosus ATCC 29799.</title>
        <authorList>
            <person name="Sudarsanam P."/>
            <person name="Ley R."/>
            <person name="Guruge J."/>
            <person name="Turnbaugh P.J."/>
            <person name="Mahowald M."/>
            <person name="Liep D."/>
            <person name="Gordon J."/>
        </authorList>
    </citation>
    <scope>NUCLEOTIDE SEQUENCE [LARGE SCALE GENOMIC DNA]</scope>
    <source>
        <strain evidence="4 5">ATCC 29799</strain>
    </source>
</reference>
<evidence type="ECO:0000256" key="2">
    <source>
        <dbReference type="ARBA" id="ARBA00023163"/>
    </source>
</evidence>
<reference evidence="4 5" key="1">
    <citation type="submission" date="2007-04" db="EMBL/GenBank/DDBJ databases">
        <authorList>
            <person name="Fulton L."/>
            <person name="Clifton S."/>
            <person name="Fulton B."/>
            <person name="Xu J."/>
            <person name="Minx P."/>
            <person name="Pepin K.H."/>
            <person name="Johnson M."/>
            <person name="Thiruvilangam P."/>
            <person name="Bhonagiri V."/>
            <person name="Nash W.E."/>
            <person name="Mardis E.R."/>
            <person name="Wilson R.K."/>
        </authorList>
    </citation>
    <scope>NUCLEOTIDE SEQUENCE [LARGE SCALE GENOMIC DNA]</scope>
    <source>
        <strain evidence="4 5">ATCC 29799</strain>
    </source>
</reference>
<name>A6P014_9FIRM</name>
<evidence type="ECO:0000256" key="1">
    <source>
        <dbReference type="ARBA" id="ARBA00023015"/>
    </source>
</evidence>
<dbReference type="PROSITE" id="PS51000">
    <property type="entry name" value="HTH_DEOR_2"/>
    <property type="match status" value="1"/>
</dbReference>
<evidence type="ECO:0000259" key="3">
    <source>
        <dbReference type="PROSITE" id="PS51000"/>
    </source>
</evidence>
<dbReference type="EMBL" id="AAXG02000036">
    <property type="protein sequence ID" value="EDM98383.1"/>
    <property type="molecule type" value="Genomic_DNA"/>
</dbReference>
<proteinExistence type="predicted"/>
<dbReference type="Proteomes" id="UP000003639">
    <property type="component" value="Unassembled WGS sequence"/>
</dbReference>
<dbReference type="eggNOG" id="COG2378">
    <property type="taxonomic scope" value="Bacteria"/>
</dbReference>
<dbReference type="SMART" id="SM00420">
    <property type="entry name" value="HTH_DEOR"/>
    <property type="match status" value="1"/>
</dbReference>
<dbReference type="Pfam" id="PF08220">
    <property type="entry name" value="HTH_DeoR"/>
    <property type="match status" value="1"/>
</dbReference>
<dbReference type="STRING" id="411467.BACCAP_03819"/>
<dbReference type="InterPro" id="IPR036388">
    <property type="entry name" value="WH-like_DNA-bd_sf"/>
</dbReference>
<dbReference type="AlphaFoldDB" id="A6P014"/>
<dbReference type="OrthoDB" id="9815009at2"/>
<dbReference type="GO" id="GO:0003700">
    <property type="term" value="F:DNA-binding transcription factor activity"/>
    <property type="evidence" value="ECO:0007669"/>
    <property type="project" value="InterPro"/>
</dbReference>
<dbReference type="InterPro" id="IPR001034">
    <property type="entry name" value="DeoR_HTH"/>
</dbReference>
<evidence type="ECO:0000313" key="5">
    <source>
        <dbReference type="Proteomes" id="UP000003639"/>
    </source>
</evidence>
<keyword evidence="5" id="KW-1185">Reference proteome</keyword>